<reference evidence="2 3" key="1">
    <citation type="journal article" date="2012" name="Int. J. Syst. Evol. Microbiol.">
        <title>Flammeovirga pacifica sp. nov., isolated from deep-sea sediment.</title>
        <authorList>
            <person name="Xu H."/>
            <person name="Fu Y."/>
            <person name="Yang N."/>
            <person name="Ding Z."/>
            <person name="Lai Q."/>
            <person name="Zeng R."/>
        </authorList>
    </citation>
    <scope>NUCLEOTIDE SEQUENCE [LARGE SCALE GENOMIC DNA]</scope>
    <source>
        <strain evidence="3">DSM 24597 / LMG 26175 / WPAGA1</strain>
    </source>
</reference>
<name>A0A1S1Z0L9_FLAPC</name>
<gene>
    <name evidence="2" type="ORF">NH26_10675</name>
</gene>
<evidence type="ECO:0000256" key="1">
    <source>
        <dbReference type="SAM" id="SignalP"/>
    </source>
</evidence>
<sequence>MKTIKMLFSLLFFSLLTQQVYARQVIHVQGGRYNRVTVRAYDTLQIDGDLNIYPDDHLSTIYSTNNHRSPYVRREGSDHGYIKIENHGVLFVDGNIHIFGADDDDDKTVIEGDLVVSGSMRIDYNNHDDEEMKVENRGTTVVAGDLILNGARHLDDDEVFQFNNYGEMLVTGDFTTNDHVQLKTSSSHHHTSSKFFVTGESSFLPYSPNQHRHHDDDDDDEWSVIRRGHHHYDGQFFHIGHINEPVKNFMTHDFHPDNFASLIARHTQFLIDRFLGHVELPVEMVSFTTKVENDHVVIQWQTATEINADHFELRRSYNGKDWELVTDAIQAAGNSQTTLDYEFVDENIHSGHIIYQLKEIDFDGKGESWKCLVGFTSINQENLSEEIKIYPVPADQNVNVIMPQSKEKEVTFNMVFIGTGQRLNINESSNKMGDHHVLDVHAMQNGQYILNVVKGGQVIKREHLLIQHQ</sequence>
<dbReference type="STRING" id="915059.NH26_10675"/>
<organism evidence="2 3">
    <name type="scientific">Flammeovirga pacifica</name>
    <dbReference type="NCBI Taxonomy" id="915059"/>
    <lineage>
        <taxon>Bacteria</taxon>
        <taxon>Pseudomonadati</taxon>
        <taxon>Bacteroidota</taxon>
        <taxon>Cytophagia</taxon>
        <taxon>Cytophagales</taxon>
        <taxon>Flammeovirgaceae</taxon>
        <taxon>Flammeovirga</taxon>
    </lineage>
</organism>
<dbReference type="EMBL" id="JRYR02000001">
    <property type="protein sequence ID" value="OHX66787.1"/>
    <property type="molecule type" value="Genomic_DNA"/>
</dbReference>
<feature type="signal peptide" evidence="1">
    <location>
        <begin position="1"/>
        <end position="22"/>
    </location>
</feature>
<comment type="caution">
    <text evidence="2">The sequence shown here is derived from an EMBL/GenBank/DDBJ whole genome shotgun (WGS) entry which is preliminary data.</text>
</comment>
<proteinExistence type="predicted"/>
<dbReference type="OrthoDB" id="977115at2"/>
<evidence type="ECO:0000313" key="2">
    <source>
        <dbReference type="EMBL" id="OHX66787.1"/>
    </source>
</evidence>
<protein>
    <recommendedName>
        <fullName evidence="4">Secretion system C-terminal sorting domain-containing protein</fullName>
    </recommendedName>
</protein>
<evidence type="ECO:0008006" key="4">
    <source>
        <dbReference type="Google" id="ProtNLM"/>
    </source>
</evidence>
<dbReference type="Proteomes" id="UP000179797">
    <property type="component" value="Unassembled WGS sequence"/>
</dbReference>
<keyword evidence="3" id="KW-1185">Reference proteome</keyword>
<evidence type="ECO:0000313" key="3">
    <source>
        <dbReference type="Proteomes" id="UP000179797"/>
    </source>
</evidence>
<keyword evidence="1" id="KW-0732">Signal</keyword>
<feature type="chain" id="PRO_5010338535" description="Secretion system C-terminal sorting domain-containing protein" evidence="1">
    <location>
        <begin position="23"/>
        <end position="469"/>
    </location>
</feature>
<dbReference type="AlphaFoldDB" id="A0A1S1Z0L9"/>
<accession>A0A1S1Z0L9</accession>
<dbReference type="RefSeq" id="WP_044222787.1">
    <property type="nucleotide sequence ID" value="NZ_JRYR02000001.1"/>
</dbReference>